<dbReference type="PROSITE" id="PS51918">
    <property type="entry name" value="RADICAL_SAM"/>
    <property type="match status" value="1"/>
</dbReference>
<dbReference type="InterPro" id="IPR007197">
    <property type="entry name" value="rSAM"/>
</dbReference>
<comment type="function">
    <text evidence="3">Probably acts as a heme chaperone, transferring heme to an unknown acceptor. Binds one molecule of heme per monomer, possibly covalently. Binds 1 [4Fe-4S] cluster. The cluster is coordinated with 3 cysteines and an exchangeable S-adenosyl-L-methionine.</text>
</comment>
<dbReference type="GO" id="GO:0051539">
    <property type="term" value="F:4 iron, 4 sulfur cluster binding"/>
    <property type="evidence" value="ECO:0007669"/>
    <property type="project" value="UniProtKB-UniRule"/>
</dbReference>
<keyword evidence="3" id="KW-0143">Chaperone</keyword>
<reference evidence="5 6" key="1">
    <citation type="submission" date="2017-05" db="EMBL/GenBank/DDBJ databases">
        <title>Vagococcus spp. assemblies.</title>
        <authorList>
            <person name="Gulvik C.A."/>
        </authorList>
    </citation>
    <scope>NUCLEOTIDE SEQUENCE [LARGE SCALE GENOMIC DNA]</scope>
    <source>
        <strain evidence="5 6">LMG 24798</strain>
    </source>
</reference>
<comment type="similarity">
    <text evidence="1">Belongs to the anaerobic coproporphyrinogen-III oxidase family. HemW subfamily.</text>
</comment>
<dbReference type="PANTHER" id="PTHR13932:SF5">
    <property type="entry name" value="RADICAL S-ADENOSYL METHIONINE DOMAIN-CONTAINING PROTEIN 1, MITOCHONDRIAL"/>
    <property type="match status" value="1"/>
</dbReference>
<dbReference type="SFLD" id="SFLDF00288">
    <property type="entry name" value="HemN-like__clustered_with_nucl"/>
    <property type="match status" value="1"/>
</dbReference>
<dbReference type="PANTHER" id="PTHR13932">
    <property type="entry name" value="COPROPORPHYRINIGEN III OXIDASE"/>
    <property type="match status" value="1"/>
</dbReference>
<dbReference type="SFLD" id="SFLDS00029">
    <property type="entry name" value="Radical_SAM"/>
    <property type="match status" value="1"/>
</dbReference>
<dbReference type="GO" id="GO:0006779">
    <property type="term" value="P:porphyrin-containing compound biosynthetic process"/>
    <property type="evidence" value="ECO:0007669"/>
    <property type="project" value="InterPro"/>
</dbReference>
<evidence type="ECO:0000256" key="2">
    <source>
        <dbReference type="ARBA" id="ARBA00017228"/>
    </source>
</evidence>
<keyword evidence="3" id="KW-0004">4Fe-4S</keyword>
<dbReference type="Pfam" id="PF06969">
    <property type="entry name" value="HemN_C"/>
    <property type="match status" value="1"/>
</dbReference>
<dbReference type="Gene3D" id="3.80.30.20">
    <property type="entry name" value="tm_1862 like domain"/>
    <property type="match status" value="1"/>
</dbReference>
<evidence type="ECO:0000259" key="4">
    <source>
        <dbReference type="PROSITE" id="PS51918"/>
    </source>
</evidence>
<dbReference type="InterPro" id="IPR023404">
    <property type="entry name" value="rSAM_horseshoe"/>
</dbReference>
<dbReference type="NCBIfam" id="TIGR00539">
    <property type="entry name" value="hemN_rel"/>
    <property type="match status" value="1"/>
</dbReference>
<keyword evidence="3" id="KW-0408">Iron</keyword>
<name>A0A430B0D6_9ENTE</name>
<dbReference type="RefSeq" id="WP_126812083.1">
    <property type="nucleotide sequence ID" value="NZ_NGKC01000002.1"/>
</dbReference>
<keyword evidence="6" id="KW-1185">Reference proteome</keyword>
<keyword evidence="3" id="KW-0479">Metal-binding</keyword>
<evidence type="ECO:0000256" key="1">
    <source>
        <dbReference type="ARBA" id="ARBA00006100"/>
    </source>
</evidence>
<dbReference type="AlphaFoldDB" id="A0A430B0D6"/>
<keyword evidence="3" id="KW-0949">S-adenosyl-L-methionine</keyword>
<keyword evidence="3" id="KW-0411">Iron-sulfur</keyword>
<dbReference type="EMBL" id="NGKC01000002">
    <property type="protein sequence ID" value="RSU13788.1"/>
    <property type="molecule type" value="Genomic_DNA"/>
</dbReference>
<gene>
    <name evidence="5" type="ORF">CBF27_02500</name>
</gene>
<dbReference type="SFLD" id="SFLDF00562">
    <property type="entry name" value="HemN-like__clustered_with_heat"/>
    <property type="match status" value="1"/>
</dbReference>
<feature type="domain" description="Radical SAM core" evidence="4">
    <location>
        <begin position="6"/>
        <end position="242"/>
    </location>
</feature>
<dbReference type="InterPro" id="IPR034505">
    <property type="entry name" value="Coproporphyrinogen-III_oxidase"/>
</dbReference>
<dbReference type="OrthoDB" id="9808022at2"/>
<evidence type="ECO:0000313" key="6">
    <source>
        <dbReference type="Proteomes" id="UP000286773"/>
    </source>
</evidence>
<dbReference type="GO" id="GO:0004109">
    <property type="term" value="F:coproporphyrinogen oxidase activity"/>
    <property type="evidence" value="ECO:0007669"/>
    <property type="project" value="InterPro"/>
</dbReference>
<dbReference type="InterPro" id="IPR058240">
    <property type="entry name" value="rSAM_sf"/>
</dbReference>
<comment type="caution">
    <text evidence="5">The sequence shown here is derived from an EMBL/GenBank/DDBJ whole genome shotgun (WGS) entry which is preliminary data.</text>
</comment>
<sequence>MEKTTQSVNTSVSAYIHIPFCEHICYYCDFNKVFIEGQPVDEYIDMLIREMQLTRQLYPADKMETIYIGGGTPTALSAEQLDKLLLGVRRELPFDDRNEFTVEANPGDLTLEKLRVLQHYGVNRLSMGVQSFDDRVLKKIGRRHSSQDVFDTMKVIESSGLTNVSIDLIYALPNQSLASFEDTLTKALALDLPHYSLYSLILENKTMFYNWMRQGRLRLPGEDTESDMFDMAIDRMVQAGKHHYEISNFADAGKESRHNLVYWDNEHYYGLGAGASGYLGQKRYKNHGPIQHYLEPLRHHCLPVVSEESLSLTNQMEEEMFLGLRKAAGVSSLRFQQKFGRALTEVYGDVLNDLMARQLLAEKDGAYFLTKQGLHLGNDVFEQFLIEQTD</sequence>
<dbReference type="GO" id="GO:0005737">
    <property type="term" value="C:cytoplasm"/>
    <property type="evidence" value="ECO:0007669"/>
    <property type="project" value="UniProtKB-SubCell"/>
</dbReference>
<dbReference type="SMART" id="SM00729">
    <property type="entry name" value="Elp3"/>
    <property type="match status" value="1"/>
</dbReference>
<dbReference type="SFLD" id="SFLDG01065">
    <property type="entry name" value="anaerobic_coproporphyrinogen-I"/>
    <property type="match status" value="1"/>
</dbReference>
<protein>
    <recommendedName>
        <fullName evidence="2 3">Heme chaperone HemW</fullName>
    </recommendedName>
</protein>
<proteinExistence type="inferred from homology"/>
<accession>A0A430B0D6</accession>
<dbReference type="Pfam" id="PF04055">
    <property type="entry name" value="Radical_SAM"/>
    <property type="match status" value="1"/>
</dbReference>
<dbReference type="Proteomes" id="UP000286773">
    <property type="component" value="Unassembled WGS sequence"/>
</dbReference>
<comment type="subcellular location">
    <subcellularLocation>
        <location evidence="3">Cytoplasm</location>
    </subcellularLocation>
</comment>
<dbReference type="GO" id="GO:0046872">
    <property type="term" value="F:metal ion binding"/>
    <property type="evidence" value="ECO:0007669"/>
    <property type="project" value="UniProtKB-UniRule"/>
</dbReference>
<dbReference type="InterPro" id="IPR010723">
    <property type="entry name" value="HemN_C"/>
</dbReference>
<evidence type="ECO:0000313" key="5">
    <source>
        <dbReference type="EMBL" id="RSU13788.1"/>
    </source>
</evidence>
<dbReference type="InterPro" id="IPR006638">
    <property type="entry name" value="Elp3/MiaA/NifB-like_rSAM"/>
</dbReference>
<dbReference type="CDD" id="cd01335">
    <property type="entry name" value="Radical_SAM"/>
    <property type="match status" value="1"/>
</dbReference>
<evidence type="ECO:0000256" key="3">
    <source>
        <dbReference type="RuleBase" id="RU364116"/>
    </source>
</evidence>
<keyword evidence="3" id="KW-0963">Cytoplasm</keyword>
<dbReference type="InterPro" id="IPR004559">
    <property type="entry name" value="HemW-like"/>
</dbReference>
<organism evidence="5 6">
    <name type="scientific">Vagococcus acidifermentans</name>
    <dbReference type="NCBI Taxonomy" id="564710"/>
    <lineage>
        <taxon>Bacteria</taxon>
        <taxon>Bacillati</taxon>
        <taxon>Bacillota</taxon>
        <taxon>Bacilli</taxon>
        <taxon>Lactobacillales</taxon>
        <taxon>Enterococcaceae</taxon>
        <taxon>Vagococcus</taxon>
    </lineage>
</organism>
<dbReference type="SUPFAM" id="SSF102114">
    <property type="entry name" value="Radical SAM enzymes"/>
    <property type="match status" value="1"/>
</dbReference>
<keyword evidence="3" id="KW-0349">Heme</keyword>
<dbReference type="SFLD" id="SFLDG01082">
    <property type="entry name" value="B12-binding_domain_containing"/>
    <property type="match status" value="1"/>
</dbReference>